<sequence>MPMPVYRIELTPIPTAEGDRAVELHTAAAEYGLGRLVSLTPGQWAGLAVGCPPATPPSHDIDAVIGWLVDRLFNPARAAECARRWAAAVPGASLWAACLAEEADRLDLRAQPCGYGPQGADCDALMCTCPQV</sequence>
<evidence type="ECO:0000313" key="2">
    <source>
        <dbReference type="Proteomes" id="UP000612808"/>
    </source>
</evidence>
<proteinExistence type="predicted"/>
<protein>
    <submittedName>
        <fullName evidence="1">Uncharacterized protein</fullName>
    </submittedName>
</protein>
<keyword evidence="2" id="KW-1185">Reference proteome</keyword>
<organism evidence="1 2">
    <name type="scientific">Actinocatenispora rupis</name>
    <dbReference type="NCBI Taxonomy" id="519421"/>
    <lineage>
        <taxon>Bacteria</taxon>
        <taxon>Bacillati</taxon>
        <taxon>Actinomycetota</taxon>
        <taxon>Actinomycetes</taxon>
        <taxon>Micromonosporales</taxon>
        <taxon>Micromonosporaceae</taxon>
        <taxon>Actinocatenispora</taxon>
    </lineage>
</organism>
<accession>A0A8J3J4Y2</accession>
<reference evidence="1" key="1">
    <citation type="submission" date="2021-01" db="EMBL/GenBank/DDBJ databases">
        <title>Whole genome shotgun sequence of Actinocatenispora rupis NBRC 107355.</title>
        <authorList>
            <person name="Komaki H."/>
            <person name="Tamura T."/>
        </authorList>
    </citation>
    <scope>NUCLEOTIDE SEQUENCE</scope>
    <source>
        <strain evidence="1">NBRC 107355</strain>
    </source>
</reference>
<dbReference type="AlphaFoldDB" id="A0A8J3J4Y2"/>
<gene>
    <name evidence="1" type="ORF">Aru02nite_11010</name>
</gene>
<dbReference type="Proteomes" id="UP000612808">
    <property type="component" value="Unassembled WGS sequence"/>
</dbReference>
<dbReference type="RefSeq" id="WP_203655418.1">
    <property type="nucleotide sequence ID" value="NZ_BAAAZM010000002.1"/>
</dbReference>
<evidence type="ECO:0000313" key="1">
    <source>
        <dbReference type="EMBL" id="GID10212.1"/>
    </source>
</evidence>
<name>A0A8J3J4Y2_9ACTN</name>
<comment type="caution">
    <text evidence="1">The sequence shown here is derived from an EMBL/GenBank/DDBJ whole genome shotgun (WGS) entry which is preliminary data.</text>
</comment>
<dbReference type="EMBL" id="BOMB01000006">
    <property type="protein sequence ID" value="GID10212.1"/>
    <property type="molecule type" value="Genomic_DNA"/>
</dbReference>